<dbReference type="AlphaFoldDB" id="A0A8H5BXL9"/>
<comment type="caution">
    <text evidence="2">The sequence shown here is derived from an EMBL/GenBank/DDBJ whole genome shotgun (WGS) entry which is preliminary data.</text>
</comment>
<dbReference type="Proteomes" id="UP000567179">
    <property type="component" value="Unassembled WGS sequence"/>
</dbReference>
<keyword evidence="3" id="KW-1185">Reference proteome</keyword>
<protein>
    <recommendedName>
        <fullName evidence="4">Mid2 domain-containing protein</fullName>
    </recommendedName>
</protein>
<evidence type="ECO:0008006" key="4">
    <source>
        <dbReference type="Google" id="ProtNLM"/>
    </source>
</evidence>
<keyword evidence="1" id="KW-1133">Transmembrane helix</keyword>
<proteinExistence type="predicted"/>
<evidence type="ECO:0000256" key="1">
    <source>
        <dbReference type="SAM" id="Phobius"/>
    </source>
</evidence>
<reference evidence="2 3" key="1">
    <citation type="journal article" date="2020" name="ISME J.">
        <title>Uncovering the hidden diversity of litter-decomposition mechanisms in mushroom-forming fungi.</title>
        <authorList>
            <person name="Floudas D."/>
            <person name="Bentzer J."/>
            <person name="Ahren D."/>
            <person name="Johansson T."/>
            <person name="Persson P."/>
            <person name="Tunlid A."/>
        </authorList>
    </citation>
    <scope>NUCLEOTIDE SEQUENCE [LARGE SCALE GENOMIC DNA]</scope>
    <source>
        <strain evidence="2 3">CBS 101986</strain>
    </source>
</reference>
<organism evidence="2 3">
    <name type="scientific">Psilocybe cf. subviscida</name>
    <dbReference type="NCBI Taxonomy" id="2480587"/>
    <lineage>
        <taxon>Eukaryota</taxon>
        <taxon>Fungi</taxon>
        <taxon>Dikarya</taxon>
        <taxon>Basidiomycota</taxon>
        <taxon>Agaricomycotina</taxon>
        <taxon>Agaricomycetes</taxon>
        <taxon>Agaricomycetidae</taxon>
        <taxon>Agaricales</taxon>
        <taxon>Agaricineae</taxon>
        <taxon>Strophariaceae</taxon>
        <taxon>Psilocybe</taxon>
    </lineage>
</organism>
<feature type="transmembrane region" description="Helical" evidence="1">
    <location>
        <begin position="184"/>
        <end position="207"/>
    </location>
</feature>
<sequence length="269" mass="28008">MISTDLTSCGRWKDWTEKCVRSFPLGYPRSTDGLNIPAWANFNGVIQSQFDIVRASVFANGVPNTQSSITTPTAVVLPPAAPDAVTSTQIVTTIQTMTGTQLTADTTSNPISANAPTSPSSISPTVTDLKVMSIVTTSIQATFGTDTKAPIASASGSGAQVVATQTPSDVGLDAEAGKGPNKGAIAGGVIGGLLFLALLAGVVFWWLKRRQRSRVAPSAAYIAAHGAPQRTPSMGQSPFQDQATSPVINAPYVSPFAVGLPHLPQLYFY</sequence>
<accession>A0A8H5BXL9</accession>
<name>A0A8H5BXL9_9AGAR</name>
<dbReference type="Gene3D" id="1.20.5.510">
    <property type="entry name" value="Single helix bin"/>
    <property type="match status" value="1"/>
</dbReference>
<evidence type="ECO:0000313" key="3">
    <source>
        <dbReference type="Proteomes" id="UP000567179"/>
    </source>
</evidence>
<keyword evidence="1" id="KW-0812">Transmembrane</keyword>
<dbReference type="EMBL" id="JAACJJ010000001">
    <property type="protein sequence ID" value="KAF5331188.1"/>
    <property type="molecule type" value="Genomic_DNA"/>
</dbReference>
<keyword evidence="1" id="KW-0472">Membrane</keyword>
<evidence type="ECO:0000313" key="2">
    <source>
        <dbReference type="EMBL" id="KAF5331188.1"/>
    </source>
</evidence>
<gene>
    <name evidence="2" type="ORF">D9619_005506</name>
</gene>